<evidence type="ECO:0000313" key="2">
    <source>
        <dbReference type="EMBL" id="QCX29510.1"/>
    </source>
</evidence>
<dbReference type="GeneID" id="80536039"/>
<name>A0A4Y5QCP2_9VIRU</name>
<dbReference type="RefSeq" id="YP_010798008.1">
    <property type="nucleotide sequence ID" value="NC_076283.1"/>
</dbReference>
<protein>
    <submittedName>
        <fullName evidence="2">Capsid protein</fullName>
    </submittedName>
</protein>
<organism evidence="2 3">
    <name type="scientific">Plant associated genomovirus 21</name>
    <dbReference type="NCBI Taxonomy" id="2584393"/>
    <lineage>
        <taxon>Viruses</taxon>
        <taxon>Monodnaviria</taxon>
        <taxon>Shotokuvirae</taxon>
        <taxon>Cressdnaviricota</taxon>
        <taxon>Repensiviricetes</taxon>
        <taxon>Geplafuvirales</taxon>
        <taxon>Genomoviridae</taxon>
        <taxon>Gemycircularvirus</taxon>
        <taxon>Gemycircularvirus aspar1</taxon>
    </lineage>
</organism>
<dbReference type="Proteomes" id="UP000680731">
    <property type="component" value="Segment"/>
</dbReference>
<evidence type="ECO:0000256" key="1">
    <source>
        <dbReference type="SAM" id="MobiDB-lite"/>
    </source>
</evidence>
<accession>A0A4Y5QCP2</accession>
<reference evidence="2 3" key="1">
    <citation type="submission" date="2018-09" db="EMBL/GenBank/DDBJ databases">
        <title>Diverse plant associated genomoviruses.</title>
        <authorList>
            <person name="Richet C."/>
            <person name="Kraberger S."/>
            <person name="Filloux D."/>
            <person name="Fontenele R.S."/>
            <person name="Ribeiro S.G."/>
            <person name="Martin D.P."/>
            <person name="Lamas N.S."/>
            <person name="McCarthy J."/>
            <person name="Lefeuvre P."/>
            <person name="Roumagnac P."/>
            <person name="Varsani A."/>
        </authorList>
    </citation>
    <scope>NUCLEOTIDE SEQUENCE [LARGE SCALE GENOMIC DNA]</scope>
    <source>
        <strain evidence="2">QS30_F24</strain>
    </source>
</reference>
<dbReference type="EMBL" id="MH939436">
    <property type="protein sequence ID" value="QCX29510.1"/>
    <property type="molecule type" value="Genomic_DNA"/>
</dbReference>
<keyword evidence="3" id="KW-1185">Reference proteome</keyword>
<dbReference type="KEGG" id="vg:80536039"/>
<proteinExistence type="predicted"/>
<feature type="region of interest" description="Disordered" evidence="1">
    <location>
        <begin position="1"/>
        <end position="40"/>
    </location>
</feature>
<sequence>MAYSRRKYARRPARKYPTKRRSAPRRSYAKKRPSRRPMTKRRILNVTSRKKQDNMLAYTNVTVANPSGGTTFAAGSSTLIGSYQNYVIPFICTYRSLYENAASAPGLTVDASTRTATTCFMRGYKERITIQTNDGTPWLWRRVVFTMKGPYFITQQTSSFALAQQTSNGIVRNVNSIPAGSTFATFIALLFKGKEGVDFAGGDYFGATVDRTNVSVLSDKTRTLASGNEDGMIREFKIWQPFNKNLVYADDEDGGTVDSNGFSSTSKQGMGDCYVVDIFRARVSSASSSQLSFNPHGTLYWHEK</sequence>
<evidence type="ECO:0000313" key="3">
    <source>
        <dbReference type="Proteomes" id="UP000680731"/>
    </source>
</evidence>